<keyword evidence="2" id="KW-1185">Reference proteome</keyword>
<organism evidence="1 2">
    <name type="scientific">Paraburkholderia solisilvae</name>
    <dbReference type="NCBI Taxonomy" id="624376"/>
    <lineage>
        <taxon>Bacteria</taxon>
        <taxon>Pseudomonadati</taxon>
        <taxon>Pseudomonadota</taxon>
        <taxon>Betaproteobacteria</taxon>
        <taxon>Burkholderiales</taxon>
        <taxon>Burkholderiaceae</taxon>
        <taxon>Paraburkholderia</taxon>
    </lineage>
</organism>
<dbReference type="Proteomes" id="UP000494329">
    <property type="component" value="Unassembled WGS sequence"/>
</dbReference>
<dbReference type="AlphaFoldDB" id="A0A6J5EV66"/>
<evidence type="ECO:0000313" key="1">
    <source>
        <dbReference type="EMBL" id="CAB3770468.1"/>
    </source>
</evidence>
<proteinExistence type="predicted"/>
<gene>
    <name evidence="1" type="ORF">LMG29739_05791</name>
</gene>
<name>A0A6J5EV66_9BURK</name>
<sequence>MHEQENADTAVIDAPFDDGEQSVLAVPQIDIMAVWPRILADAKRRAYQVGPDKELERSDNAS</sequence>
<dbReference type="RefSeq" id="WP_175114922.1">
    <property type="nucleotide sequence ID" value="NZ_CADIKF010000071.1"/>
</dbReference>
<protein>
    <submittedName>
        <fullName evidence="1">Uncharacterized protein</fullName>
    </submittedName>
</protein>
<evidence type="ECO:0000313" key="2">
    <source>
        <dbReference type="Proteomes" id="UP000494329"/>
    </source>
</evidence>
<dbReference type="EMBL" id="CADIKF010000071">
    <property type="protein sequence ID" value="CAB3770468.1"/>
    <property type="molecule type" value="Genomic_DNA"/>
</dbReference>
<accession>A0A6J5EV66</accession>
<reference evidence="1 2" key="1">
    <citation type="submission" date="2020-04" db="EMBL/GenBank/DDBJ databases">
        <authorList>
            <person name="De Canck E."/>
        </authorList>
    </citation>
    <scope>NUCLEOTIDE SEQUENCE [LARGE SCALE GENOMIC DNA]</scope>
    <source>
        <strain evidence="1 2">LMG 29739</strain>
    </source>
</reference>